<dbReference type="EMBL" id="VJMJ01000079">
    <property type="protein sequence ID" value="KAF0738064.1"/>
    <property type="molecule type" value="Genomic_DNA"/>
</dbReference>
<comment type="caution">
    <text evidence="3">The sequence shown here is derived from an EMBL/GenBank/DDBJ whole genome shotgun (WGS) entry which is preliminary data.</text>
</comment>
<dbReference type="AlphaFoldDB" id="A0A6G0XD52"/>
<keyword evidence="4" id="KW-1185">Reference proteome</keyword>
<evidence type="ECO:0000256" key="1">
    <source>
        <dbReference type="SAM" id="Coils"/>
    </source>
</evidence>
<evidence type="ECO:0000313" key="4">
    <source>
        <dbReference type="Proteomes" id="UP000481153"/>
    </source>
</evidence>
<dbReference type="VEuPathDB" id="FungiDB:AeMF1_004726"/>
<keyword evidence="1" id="KW-0175">Coiled coil</keyword>
<evidence type="ECO:0000313" key="3">
    <source>
        <dbReference type="EMBL" id="KAF0738064.1"/>
    </source>
</evidence>
<protein>
    <submittedName>
        <fullName evidence="3">Uncharacterized protein</fullName>
    </submittedName>
</protein>
<reference evidence="3 4" key="1">
    <citation type="submission" date="2019-07" db="EMBL/GenBank/DDBJ databases">
        <title>Genomics analysis of Aphanomyces spp. identifies a new class of oomycete effector associated with host adaptation.</title>
        <authorList>
            <person name="Gaulin E."/>
        </authorList>
    </citation>
    <scope>NUCLEOTIDE SEQUENCE [LARGE SCALE GENOMIC DNA]</scope>
    <source>
        <strain evidence="3 4">ATCC 201684</strain>
    </source>
</reference>
<dbReference type="Proteomes" id="UP000481153">
    <property type="component" value="Unassembled WGS sequence"/>
</dbReference>
<sequence length="125" mass="14838">MHDISSNPRCCHCKNRQRPKLPPKKTWKRMAHAEQVKLKQRQARAAIQSLEATKEALLTRRELKRSVRWNWFVIFSMEDGELLQRWAEEAAEWSCMSDDNRSHALLQLREHSEQAGHDVLWSFCL</sequence>
<proteinExistence type="predicted"/>
<organism evidence="3 4">
    <name type="scientific">Aphanomyces euteiches</name>
    <dbReference type="NCBI Taxonomy" id="100861"/>
    <lineage>
        <taxon>Eukaryota</taxon>
        <taxon>Sar</taxon>
        <taxon>Stramenopiles</taxon>
        <taxon>Oomycota</taxon>
        <taxon>Saprolegniomycetes</taxon>
        <taxon>Saprolegniales</taxon>
        <taxon>Verrucalvaceae</taxon>
        <taxon>Aphanomyces</taxon>
    </lineage>
</organism>
<dbReference type="OrthoDB" id="10340837at2759"/>
<feature type="compositionally biased region" description="Basic residues" evidence="2">
    <location>
        <begin position="11"/>
        <end position="26"/>
    </location>
</feature>
<feature type="coiled-coil region" evidence="1">
    <location>
        <begin position="33"/>
        <end position="60"/>
    </location>
</feature>
<gene>
    <name evidence="3" type="ORF">Ae201684_006055</name>
</gene>
<evidence type="ECO:0000256" key="2">
    <source>
        <dbReference type="SAM" id="MobiDB-lite"/>
    </source>
</evidence>
<name>A0A6G0XD52_9STRA</name>
<feature type="region of interest" description="Disordered" evidence="2">
    <location>
        <begin position="1"/>
        <end position="26"/>
    </location>
</feature>
<accession>A0A6G0XD52</accession>